<dbReference type="EMBL" id="CM042047">
    <property type="protein sequence ID" value="KAI3769369.1"/>
    <property type="molecule type" value="Genomic_DNA"/>
</dbReference>
<name>A0ACB9FE49_ARCLA</name>
<sequence length="101" mass="10872">MGFFDGKTRTAETAVLVGVSVSCGVDATPFKAAPRRNETVVGQTSTTQGRVTRATFYRDHTKNRRPRVVVGRATSGRGWTELGAWSRGLCAVVGQKYPVGL</sequence>
<accession>A0ACB9FE49</accession>
<gene>
    <name evidence="1" type="ORF">L6452_00470</name>
</gene>
<evidence type="ECO:0000313" key="2">
    <source>
        <dbReference type="Proteomes" id="UP001055879"/>
    </source>
</evidence>
<organism evidence="1 2">
    <name type="scientific">Arctium lappa</name>
    <name type="common">Greater burdock</name>
    <name type="synonym">Lappa major</name>
    <dbReference type="NCBI Taxonomy" id="4217"/>
    <lineage>
        <taxon>Eukaryota</taxon>
        <taxon>Viridiplantae</taxon>
        <taxon>Streptophyta</taxon>
        <taxon>Embryophyta</taxon>
        <taxon>Tracheophyta</taxon>
        <taxon>Spermatophyta</taxon>
        <taxon>Magnoliopsida</taxon>
        <taxon>eudicotyledons</taxon>
        <taxon>Gunneridae</taxon>
        <taxon>Pentapetalae</taxon>
        <taxon>asterids</taxon>
        <taxon>campanulids</taxon>
        <taxon>Asterales</taxon>
        <taxon>Asteraceae</taxon>
        <taxon>Carduoideae</taxon>
        <taxon>Cardueae</taxon>
        <taxon>Arctiinae</taxon>
        <taxon>Arctium</taxon>
    </lineage>
</organism>
<reference evidence="2" key="1">
    <citation type="journal article" date="2022" name="Mol. Ecol. Resour.">
        <title>The genomes of chicory, endive, great burdock and yacon provide insights into Asteraceae palaeo-polyploidization history and plant inulin production.</title>
        <authorList>
            <person name="Fan W."/>
            <person name="Wang S."/>
            <person name="Wang H."/>
            <person name="Wang A."/>
            <person name="Jiang F."/>
            <person name="Liu H."/>
            <person name="Zhao H."/>
            <person name="Xu D."/>
            <person name="Zhang Y."/>
        </authorList>
    </citation>
    <scope>NUCLEOTIDE SEQUENCE [LARGE SCALE GENOMIC DNA]</scope>
    <source>
        <strain evidence="2">cv. Niubang</strain>
    </source>
</reference>
<comment type="caution">
    <text evidence="1">The sequence shown here is derived from an EMBL/GenBank/DDBJ whole genome shotgun (WGS) entry which is preliminary data.</text>
</comment>
<dbReference type="Proteomes" id="UP001055879">
    <property type="component" value="Linkage Group LG01"/>
</dbReference>
<keyword evidence="2" id="KW-1185">Reference proteome</keyword>
<reference evidence="1 2" key="2">
    <citation type="journal article" date="2022" name="Mol. Ecol. Resour.">
        <title>The genomes of chicory, endive, great burdock and yacon provide insights into Asteraceae paleo-polyploidization history and plant inulin production.</title>
        <authorList>
            <person name="Fan W."/>
            <person name="Wang S."/>
            <person name="Wang H."/>
            <person name="Wang A."/>
            <person name="Jiang F."/>
            <person name="Liu H."/>
            <person name="Zhao H."/>
            <person name="Xu D."/>
            <person name="Zhang Y."/>
        </authorList>
    </citation>
    <scope>NUCLEOTIDE SEQUENCE [LARGE SCALE GENOMIC DNA]</scope>
    <source>
        <strain evidence="2">cv. Niubang</strain>
    </source>
</reference>
<protein>
    <submittedName>
        <fullName evidence="1">Uncharacterized protein</fullName>
    </submittedName>
</protein>
<proteinExistence type="predicted"/>
<evidence type="ECO:0000313" key="1">
    <source>
        <dbReference type="EMBL" id="KAI3769369.1"/>
    </source>
</evidence>